<proteinExistence type="inferred from homology"/>
<keyword evidence="4 8" id="KW-0479">Metal-binding</keyword>
<comment type="pathway">
    <text evidence="2">Secondary metabolite biosynthesis.</text>
</comment>
<reference evidence="10" key="1">
    <citation type="journal article" date="2021" name="Genome Biol. Evol.">
        <title>The assembled and annotated genome of the fairy-ring fungus Marasmius oreades.</title>
        <authorList>
            <person name="Hiltunen M."/>
            <person name="Ament-Velasquez S.L."/>
            <person name="Johannesson H."/>
        </authorList>
    </citation>
    <scope>NUCLEOTIDE SEQUENCE</scope>
    <source>
        <strain evidence="10">03SP1</strain>
    </source>
</reference>
<gene>
    <name evidence="10" type="ORF">E1B28_009668</name>
</gene>
<evidence type="ECO:0000256" key="5">
    <source>
        <dbReference type="ARBA" id="ARBA00023002"/>
    </source>
</evidence>
<dbReference type="SUPFAM" id="SSF48264">
    <property type="entry name" value="Cytochrome P450"/>
    <property type="match status" value="1"/>
</dbReference>
<dbReference type="GO" id="GO:0005506">
    <property type="term" value="F:iron ion binding"/>
    <property type="evidence" value="ECO:0007669"/>
    <property type="project" value="InterPro"/>
</dbReference>
<dbReference type="InterPro" id="IPR002401">
    <property type="entry name" value="Cyt_P450_E_grp-I"/>
</dbReference>
<name>A0A9P7UQZ1_9AGAR</name>
<evidence type="ECO:0000256" key="7">
    <source>
        <dbReference type="ARBA" id="ARBA00023033"/>
    </source>
</evidence>
<evidence type="ECO:0000256" key="6">
    <source>
        <dbReference type="ARBA" id="ARBA00023004"/>
    </source>
</evidence>
<dbReference type="Proteomes" id="UP001049176">
    <property type="component" value="Chromosome 6"/>
</dbReference>
<feature type="transmembrane region" description="Helical" evidence="9">
    <location>
        <begin position="24"/>
        <end position="44"/>
    </location>
</feature>
<keyword evidence="9" id="KW-1133">Transmembrane helix</keyword>
<dbReference type="PANTHER" id="PTHR24305:SF187">
    <property type="entry name" value="P450, PUTATIVE (EUROFUNG)-RELATED"/>
    <property type="match status" value="1"/>
</dbReference>
<keyword evidence="6 8" id="KW-0408">Iron</keyword>
<dbReference type="Gene3D" id="1.10.630.10">
    <property type="entry name" value="Cytochrome P450"/>
    <property type="match status" value="1"/>
</dbReference>
<dbReference type="OrthoDB" id="6692864at2759"/>
<dbReference type="InterPro" id="IPR001128">
    <property type="entry name" value="Cyt_P450"/>
</dbReference>
<evidence type="ECO:0000313" key="10">
    <source>
        <dbReference type="EMBL" id="KAG7090560.1"/>
    </source>
</evidence>
<keyword evidence="5" id="KW-0560">Oxidoreductase</keyword>
<dbReference type="InterPro" id="IPR036396">
    <property type="entry name" value="Cyt_P450_sf"/>
</dbReference>
<evidence type="ECO:0008006" key="12">
    <source>
        <dbReference type="Google" id="ProtNLM"/>
    </source>
</evidence>
<comment type="similarity">
    <text evidence="3">Belongs to the cytochrome P450 family.</text>
</comment>
<keyword evidence="11" id="KW-1185">Reference proteome</keyword>
<comment type="cofactor">
    <cofactor evidence="1 8">
        <name>heme</name>
        <dbReference type="ChEBI" id="CHEBI:30413"/>
    </cofactor>
</comment>
<evidence type="ECO:0000256" key="3">
    <source>
        <dbReference type="ARBA" id="ARBA00010617"/>
    </source>
</evidence>
<sequence>MDPTLTIGIAGVTSYFIFKRTETIALKNLFILLLVVPGLLLAFVQPTDTSFIQGVLSVLGYYITIIGCTLLYRLSPWHPLAAYPGPLVCKITKLKGAAVGRSGKQHLYYQSLHSQYGDVVRIGPNELSFLPVEAIDPILGKNGIPKGPFWDGRIPETQKIHSLLALRDLDEHKHRRVPWSKAFTTNALKEYEVLVRAKTDLFAERLSLVGKDGRSDLDIGEWFRYYTYDLMTDFVFSGGSNMLQQGDPEGLWEAIRSGFVGAMIGSHVPWLGRISYKLPTRFFNSGLVAFRNNSFQRAMKRTAEGSKRRDLYYYLLDEGNPDAKPNGPQAIADATVAVIGGSDTTSMTLTMILYYLISRPNVYQRLKQEIDATGDHWDDSTSQAKMAYLNGVINETLRLWPPALNGSQRGIRADASGKMILGGYVPSGTNVNIPFYSVHRDSRNFSPFPEEFIPERWLDEGERLKLEPSIFKNAEYNHDTQAFLAFSAGPANCVGRKLAMMEMRIVVCMLMKKFEVEFAKGMMQGRFEDTVLDYYTMQVGKLWVRLKEKSV</sequence>
<evidence type="ECO:0000256" key="9">
    <source>
        <dbReference type="SAM" id="Phobius"/>
    </source>
</evidence>
<evidence type="ECO:0000313" key="11">
    <source>
        <dbReference type="Proteomes" id="UP001049176"/>
    </source>
</evidence>
<keyword evidence="8" id="KW-0349">Heme</keyword>
<evidence type="ECO:0000256" key="2">
    <source>
        <dbReference type="ARBA" id="ARBA00005179"/>
    </source>
</evidence>
<feature type="transmembrane region" description="Helical" evidence="9">
    <location>
        <begin position="50"/>
        <end position="72"/>
    </location>
</feature>
<dbReference type="EMBL" id="CM032186">
    <property type="protein sequence ID" value="KAG7090560.1"/>
    <property type="molecule type" value="Genomic_DNA"/>
</dbReference>
<evidence type="ECO:0000256" key="1">
    <source>
        <dbReference type="ARBA" id="ARBA00001971"/>
    </source>
</evidence>
<dbReference type="InterPro" id="IPR050121">
    <property type="entry name" value="Cytochrome_P450_monoxygenase"/>
</dbReference>
<dbReference type="GO" id="GO:0004497">
    <property type="term" value="F:monooxygenase activity"/>
    <property type="evidence" value="ECO:0007669"/>
    <property type="project" value="UniProtKB-KW"/>
</dbReference>
<keyword evidence="9" id="KW-0472">Membrane</keyword>
<dbReference type="PRINTS" id="PR00463">
    <property type="entry name" value="EP450I"/>
</dbReference>
<dbReference type="AlphaFoldDB" id="A0A9P7UQZ1"/>
<comment type="caution">
    <text evidence="10">The sequence shown here is derived from an EMBL/GenBank/DDBJ whole genome shotgun (WGS) entry which is preliminary data.</text>
</comment>
<dbReference type="GeneID" id="66078744"/>
<evidence type="ECO:0000256" key="4">
    <source>
        <dbReference type="ARBA" id="ARBA00022723"/>
    </source>
</evidence>
<dbReference type="CDD" id="cd11061">
    <property type="entry name" value="CYP67-like"/>
    <property type="match status" value="1"/>
</dbReference>
<dbReference type="KEGG" id="more:E1B28_009668"/>
<organism evidence="10 11">
    <name type="scientific">Marasmius oreades</name>
    <name type="common">fairy-ring Marasmius</name>
    <dbReference type="NCBI Taxonomy" id="181124"/>
    <lineage>
        <taxon>Eukaryota</taxon>
        <taxon>Fungi</taxon>
        <taxon>Dikarya</taxon>
        <taxon>Basidiomycota</taxon>
        <taxon>Agaricomycotina</taxon>
        <taxon>Agaricomycetes</taxon>
        <taxon>Agaricomycetidae</taxon>
        <taxon>Agaricales</taxon>
        <taxon>Marasmiineae</taxon>
        <taxon>Marasmiaceae</taxon>
        <taxon>Marasmius</taxon>
    </lineage>
</organism>
<dbReference type="RefSeq" id="XP_043007030.1">
    <property type="nucleotide sequence ID" value="XM_043154575.1"/>
</dbReference>
<protein>
    <recommendedName>
        <fullName evidence="12">Cytochrome P450</fullName>
    </recommendedName>
</protein>
<keyword evidence="7" id="KW-0503">Monooxygenase</keyword>
<dbReference type="Pfam" id="PF00067">
    <property type="entry name" value="p450"/>
    <property type="match status" value="1"/>
</dbReference>
<dbReference type="PANTHER" id="PTHR24305">
    <property type="entry name" value="CYTOCHROME P450"/>
    <property type="match status" value="1"/>
</dbReference>
<dbReference type="PRINTS" id="PR00385">
    <property type="entry name" value="P450"/>
</dbReference>
<accession>A0A9P7UQZ1</accession>
<evidence type="ECO:0000256" key="8">
    <source>
        <dbReference type="PIRSR" id="PIRSR602401-1"/>
    </source>
</evidence>
<keyword evidence="9" id="KW-0812">Transmembrane</keyword>
<dbReference type="GO" id="GO:0020037">
    <property type="term" value="F:heme binding"/>
    <property type="evidence" value="ECO:0007669"/>
    <property type="project" value="InterPro"/>
</dbReference>
<feature type="binding site" description="axial binding residue" evidence="8">
    <location>
        <position position="493"/>
    </location>
    <ligand>
        <name>heme</name>
        <dbReference type="ChEBI" id="CHEBI:30413"/>
    </ligand>
    <ligandPart>
        <name>Fe</name>
        <dbReference type="ChEBI" id="CHEBI:18248"/>
    </ligandPart>
</feature>
<dbReference type="GO" id="GO:0016705">
    <property type="term" value="F:oxidoreductase activity, acting on paired donors, with incorporation or reduction of molecular oxygen"/>
    <property type="evidence" value="ECO:0007669"/>
    <property type="project" value="InterPro"/>
</dbReference>